<keyword evidence="9 18" id="KW-0999">Mitochondrion inner membrane</keyword>
<evidence type="ECO:0000256" key="11">
    <source>
        <dbReference type="ARBA" id="ARBA00022982"/>
    </source>
</evidence>
<evidence type="ECO:0000256" key="13">
    <source>
        <dbReference type="ARBA" id="ARBA00023027"/>
    </source>
</evidence>
<keyword evidence="13 18" id="KW-0520">NAD</keyword>
<keyword evidence="8 18" id="KW-0812">Transmembrane</keyword>
<dbReference type="AlphaFoldDB" id="A0A346RGX3"/>
<dbReference type="EMBL" id="MG193387">
    <property type="protein sequence ID" value="AXS65320.1"/>
    <property type="molecule type" value="Genomic_DNA"/>
</dbReference>
<dbReference type="PANTHER" id="PTHR46552">
    <property type="entry name" value="NADH-UBIQUINONE OXIDOREDUCTASE CHAIN 2"/>
    <property type="match status" value="1"/>
</dbReference>
<evidence type="ECO:0000256" key="10">
    <source>
        <dbReference type="ARBA" id="ARBA00022967"/>
    </source>
</evidence>
<comment type="function">
    <text evidence="1">Core subunit of the mitochondrial membrane respiratory chain NADH dehydrogenase (Complex I) that is believed to belong to the minimal assembly required for catalysis. Complex I functions in the transfer of electrons from NADH to the respiratory chain. The immediate electron acceptor for the enzyme is believed to be ubiquinone.</text>
</comment>
<feature type="transmembrane region" description="Helical" evidence="18">
    <location>
        <begin position="171"/>
        <end position="191"/>
    </location>
</feature>
<evidence type="ECO:0000256" key="9">
    <source>
        <dbReference type="ARBA" id="ARBA00022792"/>
    </source>
</evidence>
<keyword evidence="6" id="KW-0813">Transport</keyword>
<evidence type="ECO:0000256" key="18">
    <source>
        <dbReference type="RuleBase" id="RU003403"/>
    </source>
</evidence>
<evidence type="ECO:0000256" key="7">
    <source>
        <dbReference type="ARBA" id="ARBA00022660"/>
    </source>
</evidence>
<evidence type="ECO:0000256" key="6">
    <source>
        <dbReference type="ARBA" id="ARBA00022448"/>
    </source>
</evidence>
<keyword evidence="12 18" id="KW-1133">Transmembrane helix</keyword>
<dbReference type="InterPro" id="IPR003917">
    <property type="entry name" value="NADH_UbQ_OxRdtase_chain2"/>
</dbReference>
<feature type="transmembrane region" description="Helical" evidence="18">
    <location>
        <begin position="88"/>
        <end position="110"/>
    </location>
</feature>
<feature type="transmembrane region" description="Helical" evidence="18">
    <location>
        <begin position="145"/>
        <end position="164"/>
    </location>
</feature>
<feature type="transmembrane region" description="Helical" evidence="18">
    <location>
        <begin position="269"/>
        <end position="288"/>
    </location>
</feature>
<evidence type="ECO:0000259" key="19">
    <source>
        <dbReference type="Pfam" id="PF00361"/>
    </source>
</evidence>
<dbReference type="GO" id="GO:0005743">
    <property type="term" value="C:mitochondrial inner membrane"/>
    <property type="evidence" value="ECO:0007669"/>
    <property type="project" value="UniProtKB-SubCell"/>
</dbReference>
<dbReference type="EC" id="7.1.1.2" evidence="4 18"/>
<dbReference type="GO" id="GO:0006120">
    <property type="term" value="P:mitochondrial electron transport, NADH to ubiquinone"/>
    <property type="evidence" value="ECO:0007669"/>
    <property type="project" value="InterPro"/>
</dbReference>
<evidence type="ECO:0000256" key="12">
    <source>
        <dbReference type="ARBA" id="ARBA00022989"/>
    </source>
</evidence>
<sequence>MNKMIFLTTLVLGTGISISAQSWMGLWMGLEMNLLSIVPLMNSSKNMLASECSLKYFFTQAIASTVLIYSLIILSLKNNMNSWILTPPLPIIMDISLFMKMGAAPLHFWFPEVMEGLSWMNALVMMTWQKIAPLMALFNVPKPPFLIQATIIMSILIGGLMGINQTSMRKILAYSSITHLGWMISTLSLNLSLTLNYFMIYSLISLNLIMILKTLNLFHIQQLFTINNNLMKISFLSNFLSMGGVPPFLGFLPKWMVLNSLAKNHLNLSLMMVVLTLVTLYFYTRCIIPFLTLETSETKYNWKKMPNFLMWWMNWFNILALILCTVWFNLT</sequence>
<keyword evidence="11 18" id="KW-0249">Electron transport</keyword>
<feature type="transmembrane region" description="Helical" evidence="18">
    <location>
        <begin position="309"/>
        <end position="330"/>
    </location>
</feature>
<dbReference type="InterPro" id="IPR001750">
    <property type="entry name" value="ND/Mrp_TM"/>
</dbReference>
<feature type="transmembrane region" description="Helical" evidence="18">
    <location>
        <begin position="197"/>
        <end position="218"/>
    </location>
</feature>
<keyword evidence="14 18" id="KW-0830">Ubiquinone</keyword>
<dbReference type="Pfam" id="PF00361">
    <property type="entry name" value="Proton_antipo_M"/>
    <property type="match status" value="1"/>
</dbReference>
<comment type="catalytic activity">
    <reaction evidence="17 18">
        <text>a ubiquinone + NADH + 5 H(+)(in) = a ubiquinol + NAD(+) + 4 H(+)(out)</text>
        <dbReference type="Rhea" id="RHEA:29091"/>
        <dbReference type="Rhea" id="RHEA-COMP:9565"/>
        <dbReference type="Rhea" id="RHEA-COMP:9566"/>
        <dbReference type="ChEBI" id="CHEBI:15378"/>
        <dbReference type="ChEBI" id="CHEBI:16389"/>
        <dbReference type="ChEBI" id="CHEBI:17976"/>
        <dbReference type="ChEBI" id="CHEBI:57540"/>
        <dbReference type="ChEBI" id="CHEBI:57945"/>
        <dbReference type="EC" id="7.1.1.2"/>
    </reaction>
</comment>
<evidence type="ECO:0000313" key="20">
    <source>
        <dbReference type="EMBL" id="AXS65320.1"/>
    </source>
</evidence>
<evidence type="ECO:0000256" key="16">
    <source>
        <dbReference type="ARBA" id="ARBA00023136"/>
    </source>
</evidence>
<comment type="similarity">
    <text evidence="3 18">Belongs to the complex I subunit 2 family.</text>
</comment>
<gene>
    <name evidence="20" type="primary">nad2</name>
</gene>
<dbReference type="PANTHER" id="PTHR46552:SF1">
    <property type="entry name" value="NADH-UBIQUINONE OXIDOREDUCTASE CHAIN 2"/>
    <property type="match status" value="1"/>
</dbReference>
<dbReference type="InterPro" id="IPR050175">
    <property type="entry name" value="Complex_I_Subunit_2"/>
</dbReference>
<feature type="transmembrane region" description="Helical" evidence="18">
    <location>
        <begin position="230"/>
        <end position="249"/>
    </location>
</feature>
<evidence type="ECO:0000256" key="14">
    <source>
        <dbReference type="ARBA" id="ARBA00023075"/>
    </source>
</evidence>
<evidence type="ECO:0000256" key="15">
    <source>
        <dbReference type="ARBA" id="ARBA00023128"/>
    </source>
</evidence>
<keyword evidence="16 18" id="KW-0472">Membrane</keyword>
<reference evidence="20" key="1">
    <citation type="journal article" date="2018" name="J. ISSAAS">
        <title>The contribution of mitochondrial metagenomics to large-scale data mining and phylogenetic analysis of Coleoptera.</title>
        <authorList>
            <person name="Miller K."/>
            <person name="Linard B."/>
            <person name="Motyka M."/>
            <person name="Bocek M."/>
            <person name="Vogler A.P."/>
        </authorList>
    </citation>
    <scope>NUCLEOTIDE SEQUENCE</scope>
</reference>
<name>A0A346RGX3_9COLE</name>
<keyword evidence="7 18" id="KW-0679">Respiratory chain</keyword>
<evidence type="ECO:0000256" key="4">
    <source>
        <dbReference type="ARBA" id="ARBA00012944"/>
    </source>
</evidence>
<evidence type="ECO:0000256" key="17">
    <source>
        <dbReference type="ARBA" id="ARBA00049551"/>
    </source>
</evidence>
<dbReference type="GO" id="GO:0008137">
    <property type="term" value="F:NADH dehydrogenase (ubiquinone) activity"/>
    <property type="evidence" value="ECO:0007669"/>
    <property type="project" value="UniProtKB-EC"/>
</dbReference>
<comment type="subcellular location">
    <subcellularLocation>
        <location evidence="2 18">Mitochondrion inner membrane</location>
        <topology evidence="2 18">Multi-pass membrane protein</topology>
    </subcellularLocation>
</comment>
<feature type="transmembrane region" description="Helical" evidence="18">
    <location>
        <begin position="56"/>
        <end position="76"/>
    </location>
</feature>
<comment type="function">
    <text evidence="18">Core subunit of the mitochondrial membrane respiratory chain NADH dehydrogenase (Complex I) which catalyzes electron transfer from NADH through the respiratory chain, using ubiquinone as an electron acceptor. Essential for the catalytic activity and assembly of complex I.</text>
</comment>
<evidence type="ECO:0000256" key="5">
    <source>
        <dbReference type="ARBA" id="ARBA00021008"/>
    </source>
</evidence>
<geneLocation type="mitochondrion" evidence="20"/>
<evidence type="ECO:0000256" key="8">
    <source>
        <dbReference type="ARBA" id="ARBA00022692"/>
    </source>
</evidence>
<accession>A0A346RGX3</accession>
<evidence type="ECO:0000256" key="1">
    <source>
        <dbReference type="ARBA" id="ARBA00003257"/>
    </source>
</evidence>
<feature type="domain" description="NADH:quinone oxidoreductase/Mrp antiporter transmembrane" evidence="19">
    <location>
        <begin position="20"/>
        <end position="278"/>
    </location>
</feature>
<proteinExistence type="inferred from homology"/>
<keyword evidence="10 18" id="KW-1278">Translocase</keyword>
<keyword evidence="15 18" id="KW-0496">Mitochondrion</keyword>
<organism evidence="20">
    <name type="scientific">Bostrichoidea sp. 8 KM-2017</name>
    <dbReference type="NCBI Taxonomy" id="2219282"/>
    <lineage>
        <taxon>Eukaryota</taxon>
        <taxon>Metazoa</taxon>
        <taxon>Ecdysozoa</taxon>
        <taxon>Arthropoda</taxon>
        <taxon>Hexapoda</taxon>
        <taxon>Insecta</taxon>
        <taxon>Pterygota</taxon>
        <taxon>Neoptera</taxon>
        <taxon>Endopterygota</taxon>
        <taxon>Coleoptera</taxon>
        <taxon>Polyphaga</taxon>
        <taxon>Bostrichiformia</taxon>
    </lineage>
</organism>
<protein>
    <recommendedName>
        <fullName evidence="5 18">NADH-ubiquinone oxidoreductase chain 2</fullName>
        <ecNumber evidence="4 18">7.1.1.2</ecNumber>
    </recommendedName>
</protein>
<evidence type="ECO:0000256" key="3">
    <source>
        <dbReference type="ARBA" id="ARBA00007012"/>
    </source>
</evidence>
<evidence type="ECO:0000256" key="2">
    <source>
        <dbReference type="ARBA" id="ARBA00004448"/>
    </source>
</evidence>
<dbReference type="PRINTS" id="PR01436">
    <property type="entry name" value="NADHDHGNASE2"/>
</dbReference>